<dbReference type="Proteomes" id="UP001595617">
    <property type="component" value="Unassembled WGS sequence"/>
</dbReference>
<accession>A0ABV7ZYF2</accession>
<dbReference type="Gene3D" id="1.10.510.10">
    <property type="entry name" value="Transferase(Phosphotransferase) domain 1"/>
    <property type="match status" value="1"/>
</dbReference>
<evidence type="ECO:0000313" key="2">
    <source>
        <dbReference type="Proteomes" id="UP001595617"/>
    </source>
</evidence>
<name>A0ABV7ZYF2_9GAMM</name>
<keyword evidence="1" id="KW-0418">Kinase</keyword>
<gene>
    <name evidence="1" type="ORF">ACFOOG_10085</name>
</gene>
<keyword evidence="2" id="KW-1185">Reference proteome</keyword>
<keyword evidence="1" id="KW-0808">Transferase</keyword>
<dbReference type="SUPFAM" id="SSF56112">
    <property type="entry name" value="Protein kinase-like (PK-like)"/>
    <property type="match status" value="1"/>
</dbReference>
<comment type="caution">
    <text evidence="1">The sequence shown here is derived from an EMBL/GenBank/DDBJ whole genome shotgun (WGS) entry which is preliminary data.</text>
</comment>
<dbReference type="GO" id="GO:0016301">
    <property type="term" value="F:kinase activity"/>
    <property type="evidence" value="ECO:0007669"/>
    <property type="project" value="UniProtKB-KW"/>
</dbReference>
<dbReference type="EMBL" id="JBHRYR010000003">
    <property type="protein sequence ID" value="MFC3853180.1"/>
    <property type="molecule type" value="Genomic_DNA"/>
</dbReference>
<dbReference type="Pfam" id="PF06293">
    <property type="entry name" value="Kdo"/>
    <property type="match status" value="1"/>
</dbReference>
<dbReference type="Gene3D" id="3.20.20.80">
    <property type="entry name" value="Glycosidases"/>
    <property type="match status" value="1"/>
</dbReference>
<evidence type="ECO:0000313" key="1">
    <source>
        <dbReference type="EMBL" id="MFC3853180.1"/>
    </source>
</evidence>
<dbReference type="SUPFAM" id="SSF51445">
    <property type="entry name" value="(Trans)glycosidases"/>
    <property type="match status" value="1"/>
</dbReference>
<dbReference type="RefSeq" id="WP_380696090.1">
    <property type="nucleotide sequence ID" value="NZ_JBHRYR010000003.1"/>
</dbReference>
<dbReference type="InterPro" id="IPR017853">
    <property type="entry name" value="GH"/>
</dbReference>
<organism evidence="1 2">
    <name type="scientific">Saccharospirillum mangrovi</name>
    <dbReference type="NCBI Taxonomy" id="2161747"/>
    <lineage>
        <taxon>Bacteria</taxon>
        <taxon>Pseudomonadati</taxon>
        <taxon>Pseudomonadota</taxon>
        <taxon>Gammaproteobacteria</taxon>
        <taxon>Oceanospirillales</taxon>
        <taxon>Saccharospirillaceae</taxon>
        <taxon>Saccharospirillum</taxon>
    </lineage>
</organism>
<proteinExistence type="predicted"/>
<reference evidence="2" key="1">
    <citation type="journal article" date="2019" name="Int. J. Syst. Evol. Microbiol.">
        <title>The Global Catalogue of Microorganisms (GCM) 10K type strain sequencing project: providing services to taxonomists for standard genome sequencing and annotation.</title>
        <authorList>
            <consortium name="The Broad Institute Genomics Platform"/>
            <consortium name="The Broad Institute Genome Sequencing Center for Infectious Disease"/>
            <person name="Wu L."/>
            <person name="Ma J."/>
        </authorList>
    </citation>
    <scope>NUCLEOTIDE SEQUENCE [LARGE SCALE GENOMIC DNA]</scope>
    <source>
        <strain evidence="2">IBRC 10765</strain>
    </source>
</reference>
<sequence>MSAFDNLHGKEWLATLTRTLAKLDDQHLLYKQRNRVYRIADPTGPGELCVKVFKKPDRLRSTFYRQQGSKAQRAHQFAKHLFAQHAAVTEPVGFIEQWQGSQLVESALISRFYPNATDLYSEMTYLLRDHPYAGAFVNLIRVTAQAVRKMHDSGFLHGDLGPQNILLTRTGDASWTSPVFIDLNRGQLCSNPTLRQRARDLERMKIPTHFLRIFHHIYFNDGAVPAEFLRWDEHYRARFRLHQRSRKYRHPIRTLKNIWSPNVDNRKHTSTGQPVPRDVWLWDEFSAQPSVMHRKKERARERKLSDLWTTIVATLQAAPGIYKYYRERKASMYQKPIDMRQRLGISVEVDDSFARQQKALVELPASNILMRCYYHLGTSHITACHGAIRALKADGHKVSLALIQSRDAVIHPERWFDFVDQALERLHDYLDCVEVGHAVNRVKWGFWNLEEITRLWPTDGRWKARYPHLTFIGPAVNDFEFQYYPPLLARAGQQFDALSGHLYVDRRGAPETAQNGFSSLEKGLLAKALADQAGKHDFYVTEVNWPLKNTGLYSPVAGAYQVKDSKESNLHVSEELSAAYMVRYALITLCSGAVSGIWWWRLAHPGFGLIDTEQGWRLRPGWHAFATFQRNLAKTTFVQKRQQGEIQWWDFVATDTGQPTLSIAYALHATPLQIPREFLSGSDLYGQALSFNTDRTLLVNEYPTYFFYQKQP</sequence>
<dbReference type="InterPro" id="IPR011009">
    <property type="entry name" value="Kinase-like_dom_sf"/>
</dbReference>
<protein>
    <submittedName>
        <fullName evidence="1">Lipopolysaccharide kinase InaA family protein</fullName>
    </submittedName>
</protein>